<dbReference type="InterPro" id="IPR002781">
    <property type="entry name" value="TM_pro_TauE-like"/>
</dbReference>
<evidence type="ECO:0000256" key="1">
    <source>
        <dbReference type="ARBA" id="ARBA00004141"/>
    </source>
</evidence>
<feature type="transmembrane region" description="Helical" evidence="5">
    <location>
        <begin position="222"/>
        <end position="243"/>
    </location>
</feature>
<reference evidence="6" key="2">
    <citation type="journal article" date="2021" name="Syst. Appl. Microbiol.">
        <title>Roseomonas hellenica sp. nov., isolated from roots of wild-growing Alkanna tinctoria.</title>
        <authorList>
            <person name="Rat A."/>
            <person name="Naranjo H.D."/>
            <person name="Lebbe L."/>
            <person name="Cnockaert M."/>
            <person name="Krigas N."/>
            <person name="Grigoriadou K."/>
            <person name="Maloupa E."/>
            <person name="Willems A."/>
        </authorList>
    </citation>
    <scope>NUCLEOTIDE SEQUENCE</scope>
    <source>
        <strain evidence="6">LMG 28251</strain>
    </source>
</reference>
<name>A0AAF1K5M2_9PROT</name>
<evidence type="ECO:0000256" key="5">
    <source>
        <dbReference type="RuleBase" id="RU363041"/>
    </source>
</evidence>
<evidence type="ECO:0000256" key="4">
    <source>
        <dbReference type="ARBA" id="ARBA00023136"/>
    </source>
</evidence>
<keyword evidence="4 5" id="KW-0472">Membrane</keyword>
<feature type="transmembrane region" description="Helical" evidence="5">
    <location>
        <begin position="128"/>
        <end position="147"/>
    </location>
</feature>
<organism evidence="6 7">
    <name type="scientific">Plastoroseomonas arctica</name>
    <dbReference type="NCBI Taxonomy" id="1509237"/>
    <lineage>
        <taxon>Bacteria</taxon>
        <taxon>Pseudomonadati</taxon>
        <taxon>Pseudomonadota</taxon>
        <taxon>Alphaproteobacteria</taxon>
        <taxon>Acetobacterales</taxon>
        <taxon>Acetobacteraceae</taxon>
        <taxon>Plastoroseomonas</taxon>
    </lineage>
</organism>
<accession>A0AAF1K5M2</accession>
<dbReference type="EMBL" id="JAAEDH010000021">
    <property type="protein sequence ID" value="MBR0656735.1"/>
    <property type="molecule type" value="Genomic_DNA"/>
</dbReference>
<protein>
    <recommendedName>
        <fullName evidence="5">Probable membrane transporter protein</fullName>
    </recommendedName>
</protein>
<evidence type="ECO:0000256" key="2">
    <source>
        <dbReference type="ARBA" id="ARBA00022692"/>
    </source>
</evidence>
<feature type="transmembrane region" description="Helical" evidence="5">
    <location>
        <begin position="72"/>
        <end position="91"/>
    </location>
</feature>
<proteinExistence type="inferred from homology"/>
<comment type="caution">
    <text evidence="6">The sequence shown here is derived from an EMBL/GenBank/DDBJ whole genome shotgun (WGS) entry which is preliminary data.</text>
</comment>
<feature type="transmembrane region" description="Helical" evidence="5">
    <location>
        <begin position="177"/>
        <end position="201"/>
    </location>
</feature>
<dbReference type="RefSeq" id="WP_211875601.1">
    <property type="nucleotide sequence ID" value="NZ_JAAEDH010000021.1"/>
</dbReference>
<dbReference type="Pfam" id="PF01925">
    <property type="entry name" value="TauE"/>
    <property type="match status" value="1"/>
</dbReference>
<evidence type="ECO:0000313" key="6">
    <source>
        <dbReference type="EMBL" id="MBR0656735.1"/>
    </source>
</evidence>
<keyword evidence="3 5" id="KW-1133">Transmembrane helix</keyword>
<dbReference type="Proteomes" id="UP001196068">
    <property type="component" value="Unassembled WGS sequence"/>
</dbReference>
<keyword evidence="2 5" id="KW-0812">Transmembrane</keyword>
<sequence>MSPLLIAAISLTMLFTAFLSGVFGMAGGLILVGVLLAVMPLPEAMQLHAVTQLASNGWRSLLWWKHIRWRPIGFFAAGAAVAVGAWSMISFVPPTSVALLLLGLSPFVVRVLPASFRPDPGRASHCAGYGGVCMSLMILTGVSGPLLDSFFLGGGMERRAIIATKAACQVFGHAFKWIYFSSVAAVGIDPVLGVLAVACSMAGTTLARRVLEAMSDQQYRRWAGRLITVIALTYIARGGWLLVVGETVAAP</sequence>
<comment type="subcellular location">
    <subcellularLocation>
        <location evidence="5">Cell membrane</location>
        <topology evidence="5">Multi-pass membrane protein</topology>
    </subcellularLocation>
    <subcellularLocation>
        <location evidence="1">Membrane</location>
        <topology evidence="1">Multi-pass membrane protein</topology>
    </subcellularLocation>
</comment>
<dbReference type="GO" id="GO:0005886">
    <property type="term" value="C:plasma membrane"/>
    <property type="evidence" value="ECO:0007669"/>
    <property type="project" value="UniProtKB-SubCell"/>
</dbReference>
<dbReference type="AlphaFoldDB" id="A0AAF1K5M2"/>
<feature type="transmembrane region" description="Helical" evidence="5">
    <location>
        <begin position="97"/>
        <end position="116"/>
    </location>
</feature>
<reference evidence="6" key="1">
    <citation type="submission" date="2020-01" db="EMBL/GenBank/DDBJ databases">
        <authorList>
            <person name="Rat A."/>
        </authorList>
    </citation>
    <scope>NUCLEOTIDE SEQUENCE</scope>
    <source>
        <strain evidence="6">LMG 28251</strain>
    </source>
</reference>
<keyword evidence="7" id="KW-1185">Reference proteome</keyword>
<gene>
    <name evidence="6" type="ORF">GXW79_16765</name>
</gene>
<evidence type="ECO:0000256" key="3">
    <source>
        <dbReference type="ARBA" id="ARBA00022989"/>
    </source>
</evidence>
<comment type="similarity">
    <text evidence="5">Belongs to the 4-toluene sulfonate uptake permease (TSUP) (TC 2.A.102) family.</text>
</comment>
<evidence type="ECO:0000313" key="7">
    <source>
        <dbReference type="Proteomes" id="UP001196068"/>
    </source>
</evidence>
<keyword evidence="5" id="KW-1003">Cell membrane</keyword>